<keyword evidence="2" id="KW-0805">Transcription regulation</keyword>
<dbReference type="GO" id="GO:0045892">
    <property type="term" value="P:negative regulation of DNA-templated transcription"/>
    <property type="evidence" value="ECO:0007669"/>
    <property type="project" value="InterPro"/>
</dbReference>
<dbReference type="AlphaFoldDB" id="A0A2S7WJ01"/>
<dbReference type="SUPFAM" id="SSF46785">
    <property type="entry name" value="Winged helix' DNA-binding domain"/>
    <property type="match status" value="1"/>
</dbReference>
<dbReference type="Proteomes" id="UP000239068">
    <property type="component" value="Unassembled WGS sequence"/>
</dbReference>
<dbReference type="Gene3D" id="1.10.4040.10">
    <property type="entry name" value="Penicillinase repressor domain"/>
    <property type="match status" value="1"/>
</dbReference>
<evidence type="ECO:0000256" key="3">
    <source>
        <dbReference type="ARBA" id="ARBA00023125"/>
    </source>
</evidence>
<dbReference type="OrthoDB" id="1098508at2"/>
<gene>
    <name evidence="5" type="ORF">BTO16_16445</name>
</gene>
<dbReference type="PIRSF" id="PIRSF019455">
    <property type="entry name" value="CopR_AtkY"/>
    <property type="match status" value="1"/>
</dbReference>
<dbReference type="InterPro" id="IPR036388">
    <property type="entry name" value="WH-like_DNA-bd_sf"/>
</dbReference>
<evidence type="ECO:0000313" key="5">
    <source>
        <dbReference type="EMBL" id="PQJ77416.1"/>
    </source>
</evidence>
<keyword evidence="6" id="KW-1185">Reference proteome</keyword>
<proteinExistence type="inferred from homology"/>
<organism evidence="5 6">
    <name type="scientific">Polaribacter glomeratus</name>
    <dbReference type="NCBI Taxonomy" id="102"/>
    <lineage>
        <taxon>Bacteria</taxon>
        <taxon>Pseudomonadati</taxon>
        <taxon>Bacteroidota</taxon>
        <taxon>Flavobacteriia</taxon>
        <taxon>Flavobacteriales</taxon>
        <taxon>Flavobacteriaceae</taxon>
    </lineage>
</organism>
<dbReference type="InterPro" id="IPR005650">
    <property type="entry name" value="BlaI_family"/>
</dbReference>
<evidence type="ECO:0000256" key="2">
    <source>
        <dbReference type="ARBA" id="ARBA00023015"/>
    </source>
</evidence>
<evidence type="ECO:0000313" key="6">
    <source>
        <dbReference type="Proteomes" id="UP000239068"/>
    </source>
</evidence>
<reference evidence="5 6" key="1">
    <citation type="submission" date="2016-12" db="EMBL/GenBank/DDBJ databases">
        <title>Trade-off between light-utilization and light-protection in marine flavobacteria.</title>
        <authorList>
            <person name="Kumagai Y."/>
            <person name="Yoshizawa S."/>
            <person name="Kogure K."/>
            <person name="Iwasaki W."/>
        </authorList>
    </citation>
    <scope>NUCLEOTIDE SEQUENCE [LARGE SCALE GENOMIC DNA]</scope>
    <source>
        <strain evidence="5 6">ATCC 43844</strain>
    </source>
</reference>
<dbReference type="Pfam" id="PF03965">
    <property type="entry name" value="Penicillinase_R"/>
    <property type="match status" value="1"/>
</dbReference>
<accession>A0A2S7WJ01</accession>
<protein>
    <submittedName>
        <fullName evidence="5">Penicillinase repressor</fullName>
    </submittedName>
</protein>
<dbReference type="EMBL" id="MSCM01000002">
    <property type="protein sequence ID" value="PQJ77416.1"/>
    <property type="molecule type" value="Genomic_DNA"/>
</dbReference>
<sequence length="123" mass="14446">MQLSKNEEQLMHYLWKRKKAFLKDLIADFPEPKPATTTVATLLKRVNDKGFIAYKLFGKSREYYPLIKKTDYFSNHVNGLIKNFFNDSASQFASFFTKETNLTTAELEELKKVIDTQIKNQRK</sequence>
<keyword evidence="3" id="KW-0238">DNA-binding</keyword>
<name>A0A2S7WJ01_9FLAO</name>
<keyword evidence="4" id="KW-0804">Transcription</keyword>
<dbReference type="InterPro" id="IPR036390">
    <property type="entry name" value="WH_DNA-bd_sf"/>
</dbReference>
<comment type="caution">
    <text evidence="5">The sequence shown here is derived from an EMBL/GenBank/DDBJ whole genome shotgun (WGS) entry which is preliminary data.</text>
</comment>
<dbReference type="GO" id="GO:0003677">
    <property type="term" value="F:DNA binding"/>
    <property type="evidence" value="ECO:0007669"/>
    <property type="project" value="UniProtKB-KW"/>
</dbReference>
<comment type="similarity">
    <text evidence="1">Belongs to the BlaI transcriptional regulatory family.</text>
</comment>
<evidence type="ECO:0000256" key="1">
    <source>
        <dbReference type="ARBA" id="ARBA00011046"/>
    </source>
</evidence>
<evidence type="ECO:0000256" key="4">
    <source>
        <dbReference type="ARBA" id="ARBA00023163"/>
    </source>
</evidence>
<dbReference type="Gene3D" id="1.10.10.10">
    <property type="entry name" value="Winged helix-like DNA-binding domain superfamily/Winged helix DNA-binding domain"/>
    <property type="match status" value="1"/>
</dbReference>
<dbReference type="RefSeq" id="WP_105022737.1">
    <property type="nucleotide sequence ID" value="NZ_MSCM01000002.1"/>
</dbReference>